<dbReference type="InterPro" id="IPR036271">
    <property type="entry name" value="Tet_transcr_reg_TetR-rel_C_sf"/>
</dbReference>
<dbReference type="InterPro" id="IPR009057">
    <property type="entry name" value="Homeodomain-like_sf"/>
</dbReference>
<evidence type="ECO:0000256" key="2">
    <source>
        <dbReference type="PROSITE-ProRule" id="PRU00335"/>
    </source>
</evidence>
<dbReference type="PROSITE" id="PS50977">
    <property type="entry name" value="HTH_TETR_2"/>
    <property type="match status" value="1"/>
</dbReference>
<dbReference type="Proteomes" id="UP001556118">
    <property type="component" value="Unassembled WGS sequence"/>
</dbReference>
<dbReference type="Pfam" id="PF00440">
    <property type="entry name" value="TetR_N"/>
    <property type="match status" value="1"/>
</dbReference>
<dbReference type="Gene3D" id="1.10.10.60">
    <property type="entry name" value="Homeodomain-like"/>
    <property type="match status" value="1"/>
</dbReference>
<feature type="region of interest" description="Disordered" evidence="3">
    <location>
        <begin position="35"/>
        <end position="56"/>
    </location>
</feature>
<organism evidence="5 6">
    <name type="scientific">Novosphingobium rhizovicinum</name>
    <dbReference type="NCBI Taxonomy" id="3228928"/>
    <lineage>
        <taxon>Bacteria</taxon>
        <taxon>Pseudomonadati</taxon>
        <taxon>Pseudomonadota</taxon>
        <taxon>Alphaproteobacteria</taxon>
        <taxon>Sphingomonadales</taxon>
        <taxon>Sphingomonadaceae</taxon>
        <taxon>Novosphingobium</taxon>
    </lineage>
</organism>
<sequence length="253" mass="27582">MTQRPRRPFRGSDHAVTLVPGSQFANEFGMEMDISTRGETRTVRPRGGRPTREQQRKRHDLLLSVALDAILEKGFEQTTIDEIVSVIGMSKRTVYALYKDKSALLEAALQRAVEDYTVPYSEVAALVEDDLRGTLTAIALMRIRNATTPSALRLQRILTAQAHRFPDLAYAAMMQGIQPAVTLLADLIRAHAAPGSAGAADPHRAATSFMSLAAGGPVRLSLLGHVLKEEEIKASVDYSVTLFLRGSGLESAE</sequence>
<gene>
    <name evidence="5" type="ORF">ABUH87_12460</name>
</gene>
<dbReference type="Gene3D" id="1.10.357.10">
    <property type="entry name" value="Tetracycline Repressor, domain 2"/>
    <property type="match status" value="1"/>
</dbReference>
<feature type="compositionally biased region" description="Basic residues" evidence="3">
    <location>
        <begin position="43"/>
        <end position="56"/>
    </location>
</feature>
<name>A0ABV3RCX1_9SPHN</name>
<feature type="DNA-binding region" description="H-T-H motif" evidence="2">
    <location>
        <begin position="79"/>
        <end position="98"/>
    </location>
</feature>
<reference evidence="5 6" key="1">
    <citation type="submission" date="2024-06" db="EMBL/GenBank/DDBJ databases">
        <title>Novosphingobium rhizovicinus M1R2S20.</title>
        <authorList>
            <person name="Sun J.-Q."/>
        </authorList>
    </citation>
    <scope>NUCLEOTIDE SEQUENCE [LARGE SCALE GENOMIC DNA]</scope>
    <source>
        <strain evidence="5 6">M1R2S20</strain>
    </source>
</reference>
<feature type="domain" description="HTH tetR-type" evidence="4">
    <location>
        <begin position="56"/>
        <end position="116"/>
    </location>
</feature>
<keyword evidence="1 2" id="KW-0238">DNA-binding</keyword>
<dbReference type="RefSeq" id="WP_367774169.1">
    <property type="nucleotide sequence ID" value="NZ_JBFNXR010000048.1"/>
</dbReference>
<dbReference type="InterPro" id="IPR050109">
    <property type="entry name" value="HTH-type_TetR-like_transc_reg"/>
</dbReference>
<dbReference type="PRINTS" id="PR00455">
    <property type="entry name" value="HTHTETR"/>
</dbReference>
<dbReference type="SUPFAM" id="SSF46689">
    <property type="entry name" value="Homeodomain-like"/>
    <property type="match status" value="1"/>
</dbReference>
<evidence type="ECO:0000259" key="4">
    <source>
        <dbReference type="PROSITE" id="PS50977"/>
    </source>
</evidence>
<evidence type="ECO:0000256" key="1">
    <source>
        <dbReference type="ARBA" id="ARBA00023125"/>
    </source>
</evidence>
<keyword evidence="6" id="KW-1185">Reference proteome</keyword>
<dbReference type="EMBL" id="JBFNXR010000048">
    <property type="protein sequence ID" value="MEW9855951.1"/>
    <property type="molecule type" value="Genomic_DNA"/>
</dbReference>
<dbReference type="InterPro" id="IPR039536">
    <property type="entry name" value="TetR_C_Proteobacteria"/>
</dbReference>
<dbReference type="PANTHER" id="PTHR30055">
    <property type="entry name" value="HTH-TYPE TRANSCRIPTIONAL REGULATOR RUTR"/>
    <property type="match status" value="1"/>
</dbReference>
<evidence type="ECO:0000256" key="3">
    <source>
        <dbReference type="SAM" id="MobiDB-lite"/>
    </source>
</evidence>
<proteinExistence type="predicted"/>
<evidence type="ECO:0000313" key="5">
    <source>
        <dbReference type="EMBL" id="MEW9855951.1"/>
    </source>
</evidence>
<dbReference type="PANTHER" id="PTHR30055:SF146">
    <property type="entry name" value="HTH-TYPE TRANSCRIPTIONAL DUAL REGULATOR CECR"/>
    <property type="match status" value="1"/>
</dbReference>
<dbReference type="Pfam" id="PF14246">
    <property type="entry name" value="TetR_C_7"/>
    <property type="match status" value="1"/>
</dbReference>
<dbReference type="InterPro" id="IPR001647">
    <property type="entry name" value="HTH_TetR"/>
</dbReference>
<protein>
    <submittedName>
        <fullName evidence="5">TetR/AcrR family transcriptional regulator</fullName>
    </submittedName>
</protein>
<comment type="caution">
    <text evidence="5">The sequence shown here is derived from an EMBL/GenBank/DDBJ whole genome shotgun (WGS) entry which is preliminary data.</text>
</comment>
<evidence type="ECO:0000313" key="6">
    <source>
        <dbReference type="Proteomes" id="UP001556118"/>
    </source>
</evidence>
<accession>A0ABV3RCX1</accession>
<dbReference type="SUPFAM" id="SSF48498">
    <property type="entry name" value="Tetracyclin repressor-like, C-terminal domain"/>
    <property type="match status" value="1"/>
</dbReference>